<dbReference type="SUPFAM" id="SSF50978">
    <property type="entry name" value="WD40 repeat-like"/>
    <property type="match status" value="2"/>
</dbReference>
<dbReference type="InterPro" id="IPR020472">
    <property type="entry name" value="WD40_PAC1"/>
</dbReference>
<protein>
    <submittedName>
        <fullName evidence="6">Uncharacterized protein</fullName>
    </submittedName>
</protein>
<evidence type="ECO:0000256" key="3">
    <source>
        <dbReference type="PROSITE-ProRule" id="PRU00221"/>
    </source>
</evidence>
<feature type="repeat" description="WD" evidence="3">
    <location>
        <begin position="1177"/>
        <end position="1218"/>
    </location>
</feature>
<keyword evidence="1 3" id="KW-0853">WD repeat</keyword>
<dbReference type="InterPro" id="IPR036322">
    <property type="entry name" value="WD40_repeat_dom_sf"/>
</dbReference>
<dbReference type="AlphaFoldDB" id="A0A7C3VP81"/>
<feature type="repeat" description="WD" evidence="3">
    <location>
        <begin position="1137"/>
        <end position="1168"/>
    </location>
</feature>
<feature type="repeat" description="WD" evidence="3">
    <location>
        <begin position="849"/>
        <end position="881"/>
    </location>
</feature>
<gene>
    <name evidence="6" type="ORF">ENR15_06790</name>
</gene>
<evidence type="ECO:0000256" key="1">
    <source>
        <dbReference type="ARBA" id="ARBA00022574"/>
    </source>
</evidence>
<organism evidence="6">
    <name type="scientific">Planktothricoides sp. SpSt-374</name>
    <dbReference type="NCBI Taxonomy" id="2282167"/>
    <lineage>
        <taxon>Bacteria</taxon>
        <taxon>Bacillati</taxon>
        <taxon>Cyanobacteriota</taxon>
        <taxon>Cyanophyceae</taxon>
        <taxon>Oscillatoriophycideae</taxon>
        <taxon>Oscillatoriales</taxon>
        <taxon>Oscillatoriaceae</taxon>
        <taxon>Planktothricoides</taxon>
    </lineage>
</organism>
<accession>A0A7C3VP81</accession>
<feature type="repeat" description="WD" evidence="3">
    <location>
        <begin position="1097"/>
        <end position="1128"/>
    </location>
</feature>
<dbReference type="SUPFAM" id="SSF52540">
    <property type="entry name" value="P-loop containing nucleoside triphosphate hydrolases"/>
    <property type="match status" value="1"/>
</dbReference>
<evidence type="ECO:0000256" key="2">
    <source>
        <dbReference type="ARBA" id="ARBA00022737"/>
    </source>
</evidence>
<keyword evidence="4" id="KW-0175">Coiled coil</keyword>
<feature type="repeat" description="WD" evidence="3">
    <location>
        <begin position="890"/>
        <end position="924"/>
    </location>
</feature>
<dbReference type="Pfam" id="PF00400">
    <property type="entry name" value="WD40"/>
    <property type="match status" value="14"/>
</dbReference>
<comment type="caution">
    <text evidence="6">The sequence shown here is derived from an EMBL/GenBank/DDBJ whole genome shotgun (WGS) entry which is preliminary data.</text>
</comment>
<dbReference type="PROSITE" id="PS50294">
    <property type="entry name" value="WD_REPEATS_REGION"/>
    <property type="match status" value="14"/>
</dbReference>
<evidence type="ECO:0000313" key="6">
    <source>
        <dbReference type="EMBL" id="HGG00351.1"/>
    </source>
</evidence>
<feature type="repeat" description="WD" evidence="3">
    <location>
        <begin position="972"/>
        <end position="1013"/>
    </location>
</feature>
<dbReference type="Gene3D" id="3.40.50.300">
    <property type="entry name" value="P-loop containing nucleotide triphosphate hydrolases"/>
    <property type="match status" value="1"/>
</dbReference>
<dbReference type="CDD" id="cd00200">
    <property type="entry name" value="WD40"/>
    <property type="match status" value="3"/>
</dbReference>
<feature type="region of interest" description="Disordered" evidence="5">
    <location>
        <begin position="231"/>
        <end position="261"/>
    </location>
</feature>
<feature type="repeat" description="WD" evidence="3">
    <location>
        <begin position="755"/>
        <end position="796"/>
    </location>
</feature>
<dbReference type="SMART" id="SM00320">
    <property type="entry name" value="WD40"/>
    <property type="match status" value="14"/>
</dbReference>
<feature type="repeat" description="WD" evidence="3">
    <location>
        <begin position="1014"/>
        <end position="1055"/>
    </location>
</feature>
<dbReference type="PROSITE" id="PS00678">
    <property type="entry name" value="WD_REPEATS_1"/>
    <property type="match status" value="4"/>
</dbReference>
<proteinExistence type="predicted"/>
<feature type="repeat" description="WD" evidence="3">
    <location>
        <begin position="714"/>
        <end position="748"/>
    </location>
</feature>
<keyword evidence="2" id="KW-0677">Repeat</keyword>
<feature type="coiled-coil region" evidence="4">
    <location>
        <begin position="486"/>
        <end position="530"/>
    </location>
</feature>
<feature type="repeat" description="WD" evidence="3">
    <location>
        <begin position="802"/>
        <end position="843"/>
    </location>
</feature>
<dbReference type="InterPro" id="IPR027417">
    <property type="entry name" value="P-loop_NTPase"/>
</dbReference>
<dbReference type="InterPro" id="IPR001680">
    <property type="entry name" value="WD40_rpt"/>
</dbReference>
<name>A0A7C3VP81_9CYAN</name>
<dbReference type="EMBL" id="DSPX01000064">
    <property type="protein sequence ID" value="HGG00351.1"/>
    <property type="molecule type" value="Genomic_DNA"/>
</dbReference>
<dbReference type="PANTHER" id="PTHR22847">
    <property type="entry name" value="WD40 REPEAT PROTEIN"/>
    <property type="match status" value="1"/>
</dbReference>
<dbReference type="PROSITE" id="PS50082">
    <property type="entry name" value="WD_REPEATS_2"/>
    <property type="match status" value="14"/>
</dbReference>
<feature type="repeat" description="WD" evidence="3">
    <location>
        <begin position="931"/>
        <end position="963"/>
    </location>
</feature>
<dbReference type="PANTHER" id="PTHR22847:SF637">
    <property type="entry name" value="WD REPEAT DOMAIN 5B"/>
    <property type="match status" value="1"/>
</dbReference>
<evidence type="ECO:0000256" key="5">
    <source>
        <dbReference type="SAM" id="MobiDB-lite"/>
    </source>
</evidence>
<dbReference type="InterPro" id="IPR015943">
    <property type="entry name" value="WD40/YVTN_repeat-like_dom_sf"/>
</dbReference>
<dbReference type="Pfam" id="PF14516">
    <property type="entry name" value="AAA_35"/>
    <property type="match status" value="1"/>
</dbReference>
<evidence type="ECO:0000256" key="4">
    <source>
        <dbReference type="SAM" id="Coils"/>
    </source>
</evidence>
<sequence length="1250" mass="138227">MYSYQVGGSLPEDAQTYVVRQADFQLYEKLKQGEFCYVLNCRQMGKSSLLVRTMRKLQADGYKCASLDISDIGSKEISLEQWYGGVAYKLASSLALGDTWEFMNWWQERDLMSPVQRLGEFIETVLLVKVREPIVIFIDEIDSLLSFKHAPDDFFALIRACYNKRAQNHEYQRLTFALLGVGTPSDLIADSTRTPFNIGQAIDLHGFEPEQVEPLAQGLCKGNSSVLYPPLSKGGRGDAPDAPLSKVGRGDATAKPPFQRGVGGMDAQEVIKEILAWTSGQPFLTQKLCQIVLNNYEKDGLKPNYELEEGLKPNYKPAVEQLVREKVIDNWEFQDEPAHLRTVRDRLLRNQQRASRVLGLYQQLLQKGEIIADDSQEQTELRLSGIAVRRDGKLRISNRIYQEVFHHNWVEKAILDLRPYAEALTAWVTSNCADESRLLRGMALQEAQRWAMGKSLSDRDYQFLAASTEAELAKLREIESNQAGEIQRLHREKELLEKLNQEQEKRKITEAELQKKIEKEREQKNKIIAASAGAIVSILAFLTGVFWVKSAISDSNTQINALSLFSEELYKSDRGLDALIESLKAASALREAIGISADTKIRVVMNLQEIVYSLKERNRLEGHTKTIISVSFSPNGQHLATASDDNTAKIWTPEGTLIATLDHSQPVRSVAWSPNGKILATGSYDDTIKIWNLDQSNPADQTSPVSMVSLSRTIQAQQDKITSIAISPDRQIIASAGADGTVKLWTIQGQLKSTWKAHQGWVNGIAISPDGSTLATAGSDQTAKLWNLTRGANSSSTPRQTLTGHTDSVYSVSFSPDGQHLATASNDNTAKIWNLNQEANDRATLLHTLESHTSSVRNVAWSPDSQLLATASYDQTVKIWSQDGVLRDTLKGHSAPAYSVSFSPNGSYIATASVDETVRLWSLNPWKLSTLPRSSRGIRSVSFGPGGKLIATGGEDKTIKLWNRQGSLVHTLTGHTGAVLRVVFSPDGRLLASVSSDNTVKIWRLTDGKLLKTLSGHYSTVNSASFNRNSQLLATASNDNTVKLWRVADGQLLNTLTRHQKAVQSVSFSPKGKLLASASNDHAVILWDEDGNFQQILDDHTTHVYDVSFSPDGKLIATASAHGSARLWRRDGTPLSILRHTGLVTSVSFSPDSQTVATGSTDNTVKLWHRDGTLLKTLAHSGRVRSISFSHDGKQLAAAGDDGQVILWNLDVEELLILGCDLAQDYLSSNQNFNSTSPLEPRHLCMIIDN</sequence>
<feature type="repeat" description="WD" evidence="3">
    <location>
        <begin position="660"/>
        <end position="701"/>
    </location>
</feature>
<dbReference type="Gene3D" id="2.130.10.10">
    <property type="entry name" value="YVTN repeat-like/Quinoprotein amine dehydrogenase"/>
    <property type="match status" value="6"/>
</dbReference>
<feature type="repeat" description="WD" evidence="3">
    <location>
        <begin position="620"/>
        <end position="651"/>
    </location>
</feature>
<dbReference type="PRINTS" id="PR00320">
    <property type="entry name" value="GPROTEINBRPT"/>
</dbReference>
<feature type="repeat" description="WD" evidence="3">
    <location>
        <begin position="1056"/>
        <end position="1088"/>
    </location>
</feature>
<reference evidence="6" key="1">
    <citation type="journal article" date="2020" name="mSystems">
        <title>Genome- and Community-Level Interaction Insights into Carbon Utilization and Element Cycling Functions of Hydrothermarchaeota in Hydrothermal Sediment.</title>
        <authorList>
            <person name="Zhou Z."/>
            <person name="Liu Y."/>
            <person name="Xu W."/>
            <person name="Pan J."/>
            <person name="Luo Z.H."/>
            <person name="Li M."/>
        </authorList>
    </citation>
    <scope>NUCLEOTIDE SEQUENCE [LARGE SCALE GENOMIC DNA]</scope>
    <source>
        <strain evidence="6">SpSt-374</strain>
    </source>
</reference>
<dbReference type="InterPro" id="IPR019775">
    <property type="entry name" value="WD40_repeat_CS"/>
</dbReference>